<gene>
    <name evidence="7" type="ORF">H0921_16295</name>
</gene>
<dbReference type="GO" id="GO:0005737">
    <property type="term" value="C:cytoplasm"/>
    <property type="evidence" value="ECO:0007669"/>
    <property type="project" value="TreeGrafter"/>
</dbReference>
<dbReference type="InterPro" id="IPR008271">
    <property type="entry name" value="Ser/Thr_kinase_AS"/>
</dbReference>
<keyword evidence="5" id="KW-0472">Membrane</keyword>
<dbReference type="InterPro" id="IPR017441">
    <property type="entry name" value="Protein_kinase_ATP_BS"/>
</dbReference>
<dbReference type="EMBL" id="JACEFB010000018">
    <property type="protein sequence ID" value="MBA2227720.1"/>
    <property type="molecule type" value="Genomic_DNA"/>
</dbReference>
<name>A0A7V8VGN4_9BACT</name>
<comment type="caution">
    <text evidence="7">The sequence shown here is derived from an EMBL/GenBank/DDBJ whole genome shotgun (WGS) entry which is preliminary data.</text>
</comment>
<evidence type="ECO:0000313" key="7">
    <source>
        <dbReference type="EMBL" id="MBA2227720.1"/>
    </source>
</evidence>
<dbReference type="InterPro" id="IPR011009">
    <property type="entry name" value="Kinase-like_dom_sf"/>
</dbReference>
<dbReference type="Gene3D" id="1.10.510.10">
    <property type="entry name" value="Transferase(Phosphotransferase) domain 1"/>
    <property type="match status" value="1"/>
</dbReference>
<feature type="transmembrane region" description="Helical" evidence="5">
    <location>
        <begin position="316"/>
        <end position="340"/>
    </location>
</feature>
<dbReference type="SUPFAM" id="SSF56112">
    <property type="entry name" value="Protein kinase-like (PK-like)"/>
    <property type="match status" value="1"/>
</dbReference>
<dbReference type="Pfam" id="PF00069">
    <property type="entry name" value="Pkinase"/>
    <property type="match status" value="1"/>
</dbReference>
<keyword evidence="7" id="KW-0418">Kinase</keyword>
<feature type="domain" description="Protein kinase" evidence="6">
    <location>
        <begin position="43"/>
        <end position="317"/>
    </location>
</feature>
<evidence type="ECO:0000259" key="6">
    <source>
        <dbReference type="PROSITE" id="PS50011"/>
    </source>
</evidence>
<organism evidence="7 8">
    <name type="scientific">Thermogemmata fonticola</name>
    <dbReference type="NCBI Taxonomy" id="2755323"/>
    <lineage>
        <taxon>Bacteria</taxon>
        <taxon>Pseudomonadati</taxon>
        <taxon>Planctomycetota</taxon>
        <taxon>Planctomycetia</taxon>
        <taxon>Gemmatales</taxon>
        <taxon>Gemmataceae</taxon>
        <taxon>Thermogemmata</taxon>
    </lineage>
</organism>
<dbReference type="RefSeq" id="WP_194539584.1">
    <property type="nucleotide sequence ID" value="NZ_JACEFB010000018.1"/>
</dbReference>
<dbReference type="PANTHER" id="PTHR24348">
    <property type="entry name" value="SERINE/THREONINE-PROTEIN KINASE UNC-51-RELATED"/>
    <property type="match status" value="1"/>
</dbReference>
<dbReference type="Proteomes" id="UP000542342">
    <property type="component" value="Unassembled WGS sequence"/>
</dbReference>
<evidence type="ECO:0000256" key="4">
    <source>
        <dbReference type="SAM" id="MobiDB-lite"/>
    </source>
</evidence>
<accession>A0A7V8VGN4</accession>
<dbReference type="AlphaFoldDB" id="A0A7V8VGN4"/>
<reference evidence="7 8" key="1">
    <citation type="submission" date="2020-07" db="EMBL/GenBank/DDBJ databases">
        <title>Thermogemmata thermophila gen. nov., sp. nov., a novel moderate thermophilic planctomycete from a Kamchatka hot spring.</title>
        <authorList>
            <person name="Elcheninov A.G."/>
            <person name="Podosokorskaya O.A."/>
            <person name="Kovaleva O.L."/>
            <person name="Novikov A."/>
            <person name="Bonch-Osmolovskaya E.A."/>
            <person name="Toshchakov S.V."/>
            <person name="Kublanov I.V."/>
        </authorList>
    </citation>
    <scope>NUCLEOTIDE SEQUENCE [LARGE SCALE GENOMIC DNA]</scope>
    <source>
        <strain evidence="7 8">2918</strain>
    </source>
</reference>
<feature type="transmembrane region" description="Helical" evidence="5">
    <location>
        <begin position="663"/>
        <end position="689"/>
    </location>
</feature>
<keyword evidence="5" id="KW-1133">Transmembrane helix</keyword>
<dbReference type="PROSITE" id="PS00107">
    <property type="entry name" value="PROTEIN_KINASE_ATP"/>
    <property type="match status" value="1"/>
</dbReference>
<keyword evidence="7" id="KW-0808">Transferase</keyword>
<dbReference type="CDD" id="cd14014">
    <property type="entry name" value="STKc_PknB_like"/>
    <property type="match status" value="1"/>
</dbReference>
<keyword evidence="1 3" id="KW-0547">Nucleotide-binding</keyword>
<protein>
    <submittedName>
        <fullName evidence="7">Protein kinase</fullName>
    </submittedName>
</protein>
<evidence type="ECO:0000256" key="3">
    <source>
        <dbReference type="PROSITE-ProRule" id="PRU10141"/>
    </source>
</evidence>
<dbReference type="PROSITE" id="PS50011">
    <property type="entry name" value="PROTEIN_KINASE_DOM"/>
    <property type="match status" value="1"/>
</dbReference>
<dbReference type="InterPro" id="IPR000719">
    <property type="entry name" value="Prot_kinase_dom"/>
</dbReference>
<evidence type="ECO:0000256" key="1">
    <source>
        <dbReference type="ARBA" id="ARBA00022741"/>
    </source>
</evidence>
<dbReference type="SMART" id="SM00220">
    <property type="entry name" value="S_TKc"/>
    <property type="match status" value="1"/>
</dbReference>
<evidence type="ECO:0000313" key="8">
    <source>
        <dbReference type="Proteomes" id="UP000542342"/>
    </source>
</evidence>
<dbReference type="GO" id="GO:0004674">
    <property type="term" value="F:protein serine/threonine kinase activity"/>
    <property type="evidence" value="ECO:0007669"/>
    <property type="project" value="InterPro"/>
</dbReference>
<keyword evidence="5" id="KW-0812">Transmembrane</keyword>
<dbReference type="PROSITE" id="PS00108">
    <property type="entry name" value="PROTEIN_KINASE_ST"/>
    <property type="match status" value="1"/>
</dbReference>
<evidence type="ECO:0000256" key="5">
    <source>
        <dbReference type="SAM" id="Phobius"/>
    </source>
</evidence>
<feature type="binding site" evidence="3">
    <location>
        <position position="72"/>
    </location>
    <ligand>
        <name>ATP</name>
        <dbReference type="ChEBI" id="CHEBI:30616"/>
    </ligand>
</feature>
<sequence length="740" mass="82402">MTNSGDNATGPGDSTPRMDREQYATAQALSRRGGRRIPQVPGYTLQRFLGRGAYGEVWTAISRNTGRQVAIKFFTDRGGVDWTSLAREVDKLRHLFSERSVVQLFEIGWEADPPYYVMEYMENGSLEELLQAQGALPVDQAVAYFREITVALIQAHDKGILHCDLKPANILLDRERRPRLADFGQARLVQEASPALGTLFYMAPEQADLEAVPDARWDVYALGAVFYRMLTGVPPYVGEGPWHEALPLSQRLAAYRQHLLTAPPPRGHRQVPGVDAGLAAIVERCLAVQPEQRYPNPQAVLSALDAWQLQRLRRPLLAITAAAFASLLLILSLLGAYGFYTTITTAEREVVQRALAANHFAAAAEANQLAMEIEHRWRLLEFEAADPQLHQWLTDDRFAENPQAQVALEQWLTERRAKYNRDFRAGSEASLWMALDADGILRGASPSSRFRLHYFGYRDYFTGLGHNLPEDRAGPPQAIITAPHRSLVYRRRSTRTWTVTFSVPVYAMPDDLEPIGVLAMSVDLKQDAAPADTPRFSVLIDRRPDEKEGRAGLIIRHPYMTRLPPDLPDENLPLYYAHNVVEALVAQPVQDAPALASPSAGVWFESYTDPVDDPAFAGSWLAAAVPVTILADEEHPLDSGFVVLVQQRRDEVLAPVRALQWRLGLGAAAALGLLVLLFVVWTTGLTALFQPVPSSRLARFFRRWLAPPPWPESLHTPTPTVPLATPRSTSQPATWADNKP</sequence>
<keyword evidence="2 3" id="KW-0067">ATP-binding</keyword>
<dbReference type="GO" id="GO:0005524">
    <property type="term" value="F:ATP binding"/>
    <property type="evidence" value="ECO:0007669"/>
    <property type="project" value="UniProtKB-UniRule"/>
</dbReference>
<proteinExistence type="predicted"/>
<evidence type="ECO:0000256" key="2">
    <source>
        <dbReference type="ARBA" id="ARBA00022840"/>
    </source>
</evidence>
<feature type="region of interest" description="Disordered" evidence="4">
    <location>
        <begin position="714"/>
        <end position="740"/>
    </location>
</feature>
<dbReference type="InterPro" id="IPR045269">
    <property type="entry name" value="Atg1-like"/>
</dbReference>
<keyword evidence="8" id="KW-1185">Reference proteome</keyword>